<evidence type="ECO:0000256" key="7">
    <source>
        <dbReference type="SAM" id="MobiDB-lite"/>
    </source>
</evidence>
<dbReference type="InterPro" id="IPR020471">
    <property type="entry name" value="AKR"/>
</dbReference>
<evidence type="ECO:0000256" key="3">
    <source>
        <dbReference type="ARBA" id="ARBA00023002"/>
    </source>
</evidence>
<accession>A0A261GB75</accession>
<dbReference type="PROSITE" id="PS00798">
    <property type="entry name" value="ALDOKETO_REDUCTASE_1"/>
    <property type="match status" value="1"/>
</dbReference>
<keyword evidence="2" id="KW-0521">NADP</keyword>
<reference evidence="9 10" key="1">
    <citation type="journal article" date="2017" name="BMC Genomics">
        <title>Comparative genomic and phylogenomic analyses of the Bifidobacteriaceae family.</title>
        <authorList>
            <person name="Lugli G.A."/>
            <person name="Milani C."/>
            <person name="Turroni F."/>
            <person name="Duranti S."/>
            <person name="Mancabelli L."/>
            <person name="Mangifesta M."/>
            <person name="Ferrario C."/>
            <person name="Modesto M."/>
            <person name="Mattarelli P."/>
            <person name="Jiri K."/>
            <person name="van Sinderen D."/>
            <person name="Ventura M."/>
        </authorList>
    </citation>
    <scope>NUCLEOTIDE SEQUENCE [LARGE SCALE GENOMIC DNA]</scope>
    <source>
        <strain evidence="9 10">LMG 28769</strain>
    </source>
</reference>
<evidence type="ECO:0000256" key="5">
    <source>
        <dbReference type="PIRSR" id="PIRSR000097-2"/>
    </source>
</evidence>
<dbReference type="GO" id="GO:0016616">
    <property type="term" value="F:oxidoreductase activity, acting on the CH-OH group of donors, NAD or NADP as acceptor"/>
    <property type="evidence" value="ECO:0007669"/>
    <property type="project" value="UniProtKB-ARBA"/>
</dbReference>
<dbReference type="InterPro" id="IPR023210">
    <property type="entry name" value="NADP_OxRdtase_dom"/>
</dbReference>
<dbReference type="Gene3D" id="3.20.20.100">
    <property type="entry name" value="NADP-dependent oxidoreductase domain"/>
    <property type="match status" value="1"/>
</dbReference>
<organism evidence="9 10">
    <name type="scientific">Bifidobacterium aquikefiri</name>
    <dbReference type="NCBI Taxonomy" id="1653207"/>
    <lineage>
        <taxon>Bacteria</taxon>
        <taxon>Bacillati</taxon>
        <taxon>Actinomycetota</taxon>
        <taxon>Actinomycetes</taxon>
        <taxon>Bifidobacteriales</taxon>
        <taxon>Bifidobacteriaceae</taxon>
        <taxon>Bifidobacterium</taxon>
    </lineage>
</organism>
<feature type="region of interest" description="Disordered" evidence="7">
    <location>
        <begin position="266"/>
        <end position="287"/>
    </location>
</feature>
<dbReference type="PIRSF" id="PIRSF000097">
    <property type="entry name" value="AKR"/>
    <property type="match status" value="1"/>
</dbReference>
<dbReference type="EMBL" id="MWXA01000002">
    <property type="protein sequence ID" value="OZG68425.1"/>
    <property type="molecule type" value="Genomic_DNA"/>
</dbReference>
<evidence type="ECO:0000256" key="1">
    <source>
        <dbReference type="ARBA" id="ARBA00007905"/>
    </source>
</evidence>
<dbReference type="AlphaFoldDB" id="A0A261GB75"/>
<evidence type="ECO:0000256" key="2">
    <source>
        <dbReference type="ARBA" id="ARBA00022857"/>
    </source>
</evidence>
<dbReference type="CDD" id="cd19132">
    <property type="entry name" value="AKR_AKR5D1_E1"/>
    <property type="match status" value="1"/>
</dbReference>
<keyword evidence="10" id="KW-1185">Reference proteome</keyword>
<sequence>MTLSPSFADQPLPTRKSHDGLVLPAIGFGTYKLRGNNDVKSIVSALDAGYRLLDSAVRYENEGTVGQAVQLSSVSREDIIVTSKLPGKYQSFDDALATVQESLMRTHLEYIDLYMIHWPNPLEDHYVDAWRGLIEAKKRGLVHHIGVSNFLPEHIQRLVAETGVAPCVNQIQLHPYLQQREIKAFDDRNDIITEAWSPLRRMRETLNDPTIVEIAEKHHANPAQVVLRWHVDNGDVPIPKSQNPKRQLENLDVMGFEFDDEDRRQLASLDSPNGSMGDFDPRTHQEM</sequence>
<feature type="binding site" evidence="5">
    <location>
        <position position="117"/>
    </location>
    <ligand>
        <name>substrate</name>
    </ligand>
</feature>
<dbReference type="Proteomes" id="UP000216451">
    <property type="component" value="Unassembled WGS sequence"/>
</dbReference>
<keyword evidence="3" id="KW-0560">Oxidoreductase</keyword>
<proteinExistence type="inferred from homology"/>
<dbReference type="InterPro" id="IPR018170">
    <property type="entry name" value="Aldo/ket_reductase_CS"/>
</dbReference>
<evidence type="ECO:0000256" key="4">
    <source>
        <dbReference type="PIRSR" id="PIRSR000097-1"/>
    </source>
</evidence>
<comment type="caution">
    <text evidence="9">The sequence shown here is derived from an EMBL/GenBank/DDBJ whole genome shotgun (WGS) entry which is preliminary data.</text>
</comment>
<dbReference type="OrthoDB" id="9804790at2"/>
<evidence type="ECO:0000313" key="9">
    <source>
        <dbReference type="EMBL" id="OZG68425.1"/>
    </source>
</evidence>
<dbReference type="InterPro" id="IPR036812">
    <property type="entry name" value="NAD(P)_OxRdtase_dom_sf"/>
</dbReference>
<dbReference type="PANTHER" id="PTHR43827:SF3">
    <property type="entry name" value="NADP-DEPENDENT OXIDOREDUCTASE DOMAIN-CONTAINING PROTEIN"/>
    <property type="match status" value="1"/>
</dbReference>
<feature type="active site" description="Proton donor" evidence="4">
    <location>
        <position position="59"/>
    </location>
</feature>
<protein>
    <submittedName>
        <fullName evidence="9">2,5-diketo-D-gluconic acid reductase</fullName>
    </submittedName>
</protein>
<evidence type="ECO:0000256" key="6">
    <source>
        <dbReference type="PIRSR" id="PIRSR000097-3"/>
    </source>
</evidence>
<dbReference type="SUPFAM" id="SSF51430">
    <property type="entry name" value="NAD(P)-linked oxidoreductase"/>
    <property type="match status" value="1"/>
</dbReference>
<evidence type="ECO:0000313" key="10">
    <source>
        <dbReference type="Proteomes" id="UP000216451"/>
    </source>
</evidence>
<dbReference type="FunFam" id="3.20.20.100:FF:000002">
    <property type="entry name" value="2,5-diketo-D-gluconic acid reductase A"/>
    <property type="match status" value="1"/>
</dbReference>
<dbReference type="PRINTS" id="PR00069">
    <property type="entry name" value="ALDKETRDTASE"/>
</dbReference>
<name>A0A261GB75_9BIFI</name>
<gene>
    <name evidence="9" type="ORF">BAQU_0242</name>
</gene>
<dbReference type="RefSeq" id="WP_094692238.1">
    <property type="nucleotide sequence ID" value="NZ_CALENZ010000007.1"/>
</dbReference>
<dbReference type="GeneID" id="98294926"/>
<feature type="site" description="Lowers pKa of active site Tyr" evidence="6">
    <location>
        <position position="84"/>
    </location>
</feature>
<evidence type="ECO:0000259" key="8">
    <source>
        <dbReference type="Pfam" id="PF00248"/>
    </source>
</evidence>
<dbReference type="Pfam" id="PF00248">
    <property type="entry name" value="Aldo_ket_red"/>
    <property type="match status" value="1"/>
</dbReference>
<feature type="domain" description="NADP-dependent oxidoreductase" evidence="8">
    <location>
        <begin position="26"/>
        <end position="269"/>
    </location>
</feature>
<dbReference type="PANTHER" id="PTHR43827">
    <property type="entry name" value="2,5-DIKETO-D-GLUCONIC ACID REDUCTASE"/>
    <property type="match status" value="1"/>
</dbReference>
<comment type="similarity">
    <text evidence="1">Belongs to the aldo/keto reductase family.</text>
</comment>